<keyword evidence="3" id="KW-1185">Reference proteome</keyword>
<dbReference type="Gene3D" id="3.40.50.360">
    <property type="match status" value="1"/>
</dbReference>
<organism evidence="2 3">
    <name type="scientific">Anaeromonas frigoriresistens</name>
    <dbReference type="NCBI Taxonomy" id="2683708"/>
    <lineage>
        <taxon>Bacteria</taxon>
        <taxon>Bacillati</taxon>
        <taxon>Bacillota</taxon>
        <taxon>Tissierellia</taxon>
        <taxon>Tissierellales</taxon>
        <taxon>Thermohalobacteraceae</taxon>
        <taxon>Anaeromonas</taxon>
    </lineage>
</organism>
<dbReference type="GO" id="GO:0006783">
    <property type="term" value="P:heme biosynthetic process"/>
    <property type="evidence" value="ECO:0007669"/>
    <property type="project" value="TreeGrafter"/>
</dbReference>
<comment type="caution">
    <text evidence="2">The sequence shown here is derived from an EMBL/GenBank/DDBJ whole genome shotgun (WGS) entry which is preliminary data.</text>
</comment>
<reference evidence="2" key="1">
    <citation type="submission" date="2019-12" db="EMBL/GenBank/DDBJ databases">
        <title>Clostridiaceae gen. nov. sp. nov., isolated from sediment in Xinjiang, China.</title>
        <authorList>
            <person name="Zhang R."/>
        </authorList>
    </citation>
    <scope>NUCLEOTIDE SEQUENCE</scope>
    <source>
        <strain evidence="2">D2Q-11</strain>
    </source>
</reference>
<dbReference type="EMBL" id="WSFT01000050">
    <property type="protein sequence ID" value="MBS4539487.1"/>
    <property type="molecule type" value="Genomic_DNA"/>
</dbReference>
<dbReference type="InterPro" id="IPR026816">
    <property type="entry name" value="Flavodoxin_dom"/>
</dbReference>
<evidence type="ECO:0000313" key="3">
    <source>
        <dbReference type="Proteomes" id="UP000724672"/>
    </source>
</evidence>
<dbReference type="PANTHER" id="PTHR38030">
    <property type="entry name" value="PROTOPORPHYRINOGEN IX DEHYDROGENASE [MENAQUINONE]"/>
    <property type="match status" value="1"/>
</dbReference>
<dbReference type="GO" id="GO:0070819">
    <property type="term" value="F:menaquinone-dependent protoporphyrinogen oxidase activity"/>
    <property type="evidence" value="ECO:0007669"/>
    <property type="project" value="TreeGrafter"/>
</dbReference>
<evidence type="ECO:0000259" key="1">
    <source>
        <dbReference type="PROSITE" id="PS50902"/>
    </source>
</evidence>
<dbReference type="AlphaFoldDB" id="A0A942V1K2"/>
<dbReference type="RefSeq" id="WP_203367404.1">
    <property type="nucleotide sequence ID" value="NZ_WSFT01000050.1"/>
</dbReference>
<feature type="domain" description="Flavodoxin-like" evidence="1">
    <location>
        <begin position="4"/>
        <end position="143"/>
    </location>
</feature>
<dbReference type="InterPro" id="IPR052200">
    <property type="entry name" value="Protoporphyrinogen_IX_DH"/>
</dbReference>
<name>A0A942V1K2_9FIRM</name>
<protein>
    <recommendedName>
        <fullName evidence="1">Flavodoxin-like domain-containing protein</fullName>
    </recommendedName>
</protein>
<dbReference type="PROSITE" id="PS50902">
    <property type="entry name" value="FLAVODOXIN_LIKE"/>
    <property type="match status" value="1"/>
</dbReference>
<dbReference type="InterPro" id="IPR008254">
    <property type="entry name" value="Flavodoxin/NO_synth"/>
</dbReference>
<evidence type="ECO:0000313" key="2">
    <source>
        <dbReference type="EMBL" id="MBS4539487.1"/>
    </source>
</evidence>
<accession>A0A942V1K2</accession>
<dbReference type="SUPFAM" id="SSF52218">
    <property type="entry name" value="Flavoproteins"/>
    <property type="match status" value="1"/>
</dbReference>
<dbReference type="InterPro" id="IPR029039">
    <property type="entry name" value="Flavoprotein-like_sf"/>
</dbReference>
<proteinExistence type="predicted"/>
<dbReference type="Proteomes" id="UP000724672">
    <property type="component" value="Unassembled WGS sequence"/>
</dbReference>
<dbReference type="PANTHER" id="PTHR38030:SF2">
    <property type="entry name" value="PROTOPORPHYRINOGEN IX DEHYDROGENASE [QUINONE]"/>
    <property type="match status" value="1"/>
</dbReference>
<dbReference type="GO" id="GO:0010181">
    <property type="term" value="F:FMN binding"/>
    <property type="evidence" value="ECO:0007669"/>
    <property type="project" value="InterPro"/>
</dbReference>
<gene>
    <name evidence="2" type="ORF">GOQ27_13510</name>
</gene>
<dbReference type="Pfam" id="PF12724">
    <property type="entry name" value="Flavodoxin_5"/>
    <property type="match status" value="1"/>
</dbReference>
<sequence length="184" mass="21275">MESILIIYKTKTGFTKKYVDWITEVITCQTIPFDQVNNVDLNRYDIIIYGAGMHAGHIQGVKEFKKKVLDLSSKKIVVFATGGAPYSKEIFSTIEMNNFSVNELNSIKFYYFQSGINYEKMGLLDKTIMRTYNRVLEFKNNKSDIEEGTRKAISKSYDHSSSEYIKPMIDYLNQLLNRPSSKEN</sequence>
<dbReference type="GO" id="GO:0016651">
    <property type="term" value="F:oxidoreductase activity, acting on NAD(P)H"/>
    <property type="evidence" value="ECO:0007669"/>
    <property type="project" value="UniProtKB-ARBA"/>
</dbReference>